<dbReference type="Proteomes" id="UP001597286">
    <property type="component" value="Unassembled WGS sequence"/>
</dbReference>
<protein>
    <submittedName>
        <fullName evidence="7">12-oxophytodienoate reductase</fullName>
    </submittedName>
</protein>
<feature type="domain" description="NADH:flavin oxidoreductase/NADH oxidase N-terminal" evidence="6">
    <location>
        <begin position="13"/>
        <end position="368"/>
    </location>
</feature>
<keyword evidence="3" id="KW-0288">FMN</keyword>
<evidence type="ECO:0000256" key="2">
    <source>
        <dbReference type="ARBA" id="ARBA00022630"/>
    </source>
</evidence>
<dbReference type="PANTHER" id="PTHR43303:SF4">
    <property type="entry name" value="NADPH DEHYDROGENASE C23G7.10C-RELATED"/>
    <property type="match status" value="1"/>
</dbReference>
<keyword evidence="5" id="KW-0560">Oxidoreductase</keyword>
<keyword evidence="4" id="KW-0521">NADP</keyword>
<dbReference type="PANTHER" id="PTHR43303">
    <property type="entry name" value="NADPH DEHYDROGENASE C23G7.10C-RELATED"/>
    <property type="match status" value="1"/>
</dbReference>
<dbReference type="Gene3D" id="3.20.20.70">
    <property type="entry name" value="Aldolase class I"/>
    <property type="match status" value="1"/>
</dbReference>
<evidence type="ECO:0000256" key="5">
    <source>
        <dbReference type="ARBA" id="ARBA00023002"/>
    </source>
</evidence>
<evidence type="ECO:0000256" key="3">
    <source>
        <dbReference type="ARBA" id="ARBA00022643"/>
    </source>
</evidence>
<proteinExistence type="predicted"/>
<reference evidence="8" key="1">
    <citation type="journal article" date="2019" name="Int. J. Syst. Evol. Microbiol.">
        <title>The Global Catalogue of Microorganisms (GCM) 10K type strain sequencing project: providing services to taxonomists for standard genome sequencing and annotation.</title>
        <authorList>
            <consortium name="The Broad Institute Genomics Platform"/>
            <consortium name="The Broad Institute Genome Sequencing Center for Infectious Disease"/>
            <person name="Wu L."/>
            <person name="Ma J."/>
        </authorList>
    </citation>
    <scope>NUCLEOTIDE SEQUENCE [LARGE SCALE GENOMIC DNA]</scope>
    <source>
        <strain evidence="8">DT72</strain>
    </source>
</reference>
<comment type="cofactor">
    <cofactor evidence="1">
        <name>FMN</name>
        <dbReference type="ChEBI" id="CHEBI:58210"/>
    </cofactor>
</comment>
<gene>
    <name evidence="7" type="ORF">ACFSJG_25655</name>
</gene>
<evidence type="ECO:0000256" key="4">
    <source>
        <dbReference type="ARBA" id="ARBA00022857"/>
    </source>
</evidence>
<dbReference type="Pfam" id="PF00724">
    <property type="entry name" value="Oxidored_FMN"/>
    <property type="match status" value="1"/>
</dbReference>
<keyword evidence="8" id="KW-1185">Reference proteome</keyword>
<dbReference type="InterPro" id="IPR044152">
    <property type="entry name" value="YqjM-like"/>
</dbReference>
<sequence>MTAPDSPAVDSPLYRPLRIRGLELPNRIVMTPMTRTASPGGVPTEAVAQYYRRRAAGGTGLIVTEGVGIDLPSAMDHPDVPNLHDPIARDGWRRVVDAVHEAGGRIAPQLWHVGPLFGAMRRVDDVAPMRPSGLWGEPGVTSYPQEYVDRSVTPTAAMTESDIAAVIEAFADAARTAADLGFDAIAIHGGHGYLLDAFLWSSTNRRDDDWGGDLLRRTAFPVAVVRAIREAIGDEMPILYRFSQHKQQNYTARTAETPEELGIVLGALVDAGVDVLDASSRRFDAPAFDGSDLSLAGWAKKTTGAISMAVGSVGLGKSLRDGRLAGPTVESVDNIAELERRMGADEFDLAGIGRLHLADPRIAETLRQRGPLPEFDRRRHEAVLT</sequence>
<evidence type="ECO:0000259" key="6">
    <source>
        <dbReference type="Pfam" id="PF00724"/>
    </source>
</evidence>
<organism evidence="7 8">
    <name type="scientific">Rhodococcus gannanensis</name>
    <dbReference type="NCBI Taxonomy" id="1960308"/>
    <lineage>
        <taxon>Bacteria</taxon>
        <taxon>Bacillati</taxon>
        <taxon>Actinomycetota</taxon>
        <taxon>Actinomycetes</taxon>
        <taxon>Mycobacteriales</taxon>
        <taxon>Nocardiaceae</taxon>
        <taxon>Rhodococcus</taxon>
    </lineage>
</organism>
<evidence type="ECO:0000256" key="1">
    <source>
        <dbReference type="ARBA" id="ARBA00001917"/>
    </source>
</evidence>
<dbReference type="InterPro" id="IPR001155">
    <property type="entry name" value="OxRdtase_FMN_N"/>
</dbReference>
<dbReference type="EMBL" id="JBHUFB010000022">
    <property type="protein sequence ID" value="MFD1815615.1"/>
    <property type="molecule type" value="Genomic_DNA"/>
</dbReference>
<accession>A0ABW4PAQ1</accession>
<evidence type="ECO:0000313" key="8">
    <source>
        <dbReference type="Proteomes" id="UP001597286"/>
    </source>
</evidence>
<dbReference type="InterPro" id="IPR013785">
    <property type="entry name" value="Aldolase_TIM"/>
</dbReference>
<dbReference type="RefSeq" id="WP_378488076.1">
    <property type="nucleotide sequence ID" value="NZ_JBHUFB010000022.1"/>
</dbReference>
<comment type="caution">
    <text evidence="7">The sequence shown here is derived from an EMBL/GenBank/DDBJ whole genome shotgun (WGS) entry which is preliminary data.</text>
</comment>
<dbReference type="SUPFAM" id="SSF51395">
    <property type="entry name" value="FMN-linked oxidoreductases"/>
    <property type="match status" value="1"/>
</dbReference>
<keyword evidence="2" id="KW-0285">Flavoprotein</keyword>
<evidence type="ECO:0000313" key="7">
    <source>
        <dbReference type="EMBL" id="MFD1815615.1"/>
    </source>
</evidence>
<name>A0ABW4PAQ1_9NOCA</name>